<sequence length="288" mass="31218">MKKRLLSTLLVAVLAGAMLAGCGKSESESGGSSSTSEEQGSSEGGSSDEKKEVIKIGIRADMVNQLESVRAKIEGLGYTVEESVFDDSVQPDVALAEGSLDMNWYQHGPYLESYNAENGTDLVMIEPKTFYPLFAMYSDKWDSVDKLPDGATIGLCNDATNQARGLNMLQSQGLIELDEAVEVPTMYDVKENPHNFEFIEAEMSVLPQSLGDADAICLAAGHMVNAGLSAEGYLCQSDDNDVYAVGFAVRSEDKDAKWAKEIAEAVQCDELAEYFKTEKAGTQIPCWE</sequence>
<keyword evidence="6" id="KW-0449">Lipoprotein</keyword>
<proteinExistence type="inferred from homology"/>
<dbReference type="EMBL" id="WUQX01000001">
    <property type="protein sequence ID" value="MXP77732.1"/>
    <property type="molecule type" value="Genomic_DNA"/>
</dbReference>
<gene>
    <name evidence="9" type="ORF">GN277_20975</name>
</gene>
<dbReference type="PROSITE" id="PS51257">
    <property type="entry name" value="PROKAR_LIPOPROTEIN"/>
    <property type="match status" value="1"/>
</dbReference>
<dbReference type="RefSeq" id="WP_159753276.1">
    <property type="nucleotide sequence ID" value="NZ_WUQX01000001.1"/>
</dbReference>
<evidence type="ECO:0000256" key="1">
    <source>
        <dbReference type="ARBA" id="ARBA00004635"/>
    </source>
</evidence>
<dbReference type="Pfam" id="PF03180">
    <property type="entry name" value="Lipoprotein_9"/>
    <property type="match status" value="1"/>
</dbReference>
<evidence type="ECO:0000256" key="7">
    <source>
        <dbReference type="SAM" id="MobiDB-lite"/>
    </source>
</evidence>
<dbReference type="AlphaFoldDB" id="A0A7X3MK55"/>
<feature type="chain" id="PRO_5038467342" evidence="8">
    <location>
        <begin position="21"/>
        <end position="288"/>
    </location>
</feature>
<dbReference type="PANTHER" id="PTHR30429:SF0">
    <property type="entry name" value="METHIONINE-BINDING LIPOPROTEIN METQ"/>
    <property type="match status" value="1"/>
</dbReference>
<evidence type="ECO:0000256" key="5">
    <source>
        <dbReference type="ARBA" id="ARBA00023139"/>
    </source>
</evidence>
<evidence type="ECO:0000256" key="3">
    <source>
        <dbReference type="ARBA" id="ARBA00022729"/>
    </source>
</evidence>
<evidence type="ECO:0000256" key="2">
    <source>
        <dbReference type="ARBA" id="ARBA00008973"/>
    </source>
</evidence>
<comment type="subcellular location">
    <subcellularLocation>
        <location evidence="1">Membrane</location>
        <topology evidence="1">Lipid-anchor</topology>
    </subcellularLocation>
</comment>
<accession>A0A7X3MK55</accession>
<feature type="region of interest" description="Disordered" evidence="7">
    <location>
        <begin position="24"/>
        <end position="50"/>
    </location>
</feature>
<dbReference type="SUPFAM" id="SSF53850">
    <property type="entry name" value="Periplasmic binding protein-like II"/>
    <property type="match status" value="1"/>
</dbReference>
<evidence type="ECO:0000256" key="4">
    <source>
        <dbReference type="ARBA" id="ARBA00023136"/>
    </source>
</evidence>
<organism evidence="9 10">
    <name type="scientific">Sporofaciens musculi</name>
    <dbReference type="NCBI Taxonomy" id="2681861"/>
    <lineage>
        <taxon>Bacteria</taxon>
        <taxon>Bacillati</taxon>
        <taxon>Bacillota</taxon>
        <taxon>Clostridia</taxon>
        <taxon>Lachnospirales</taxon>
        <taxon>Lachnospiraceae</taxon>
        <taxon>Sporofaciens</taxon>
    </lineage>
</organism>
<comment type="caution">
    <text evidence="9">The sequence shown here is derived from an EMBL/GenBank/DDBJ whole genome shotgun (WGS) entry which is preliminary data.</text>
</comment>
<protein>
    <submittedName>
        <fullName evidence="9">Metal ABC transporter substrate-binding protein</fullName>
    </submittedName>
</protein>
<comment type="similarity">
    <text evidence="2">Belongs to the NlpA lipoprotein family.</text>
</comment>
<dbReference type="GO" id="GO:0016020">
    <property type="term" value="C:membrane"/>
    <property type="evidence" value="ECO:0007669"/>
    <property type="project" value="UniProtKB-SubCell"/>
</dbReference>
<dbReference type="PANTHER" id="PTHR30429">
    <property type="entry name" value="D-METHIONINE-BINDING LIPOPROTEIN METQ"/>
    <property type="match status" value="1"/>
</dbReference>
<keyword evidence="5" id="KW-0564">Palmitate</keyword>
<reference evidence="9 10" key="1">
    <citation type="submission" date="2019-12" db="EMBL/GenBank/DDBJ databases">
        <title>Sporaefaciens musculi gen. nov., sp. nov., a novel bacterium isolated from the caecum of an obese mouse.</title>
        <authorList>
            <person name="Rasmussen T.S."/>
            <person name="Streidl T."/>
            <person name="Hitch T.C.A."/>
            <person name="Wortmann E."/>
            <person name="Deptula P."/>
            <person name="Hansen M."/>
            <person name="Nielsen D.S."/>
            <person name="Clavel T."/>
            <person name="Vogensen F.K."/>
        </authorList>
    </citation>
    <scope>NUCLEOTIDE SEQUENCE [LARGE SCALE GENOMIC DNA]</scope>
    <source>
        <strain evidence="9 10">WCA-9-b2</strain>
    </source>
</reference>
<evidence type="ECO:0000313" key="9">
    <source>
        <dbReference type="EMBL" id="MXP77732.1"/>
    </source>
</evidence>
<keyword evidence="3 8" id="KW-0732">Signal</keyword>
<feature type="compositionally biased region" description="Low complexity" evidence="7">
    <location>
        <begin position="24"/>
        <end position="45"/>
    </location>
</feature>
<keyword evidence="4" id="KW-0472">Membrane</keyword>
<evidence type="ECO:0000313" key="10">
    <source>
        <dbReference type="Proteomes" id="UP000460412"/>
    </source>
</evidence>
<dbReference type="Gene3D" id="3.40.190.10">
    <property type="entry name" value="Periplasmic binding protein-like II"/>
    <property type="match status" value="2"/>
</dbReference>
<feature type="signal peptide" evidence="8">
    <location>
        <begin position="1"/>
        <end position="20"/>
    </location>
</feature>
<dbReference type="InterPro" id="IPR004872">
    <property type="entry name" value="Lipoprotein_NlpA"/>
</dbReference>
<keyword evidence="10" id="KW-1185">Reference proteome</keyword>
<evidence type="ECO:0000256" key="8">
    <source>
        <dbReference type="SAM" id="SignalP"/>
    </source>
</evidence>
<evidence type="ECO:0000256" key="6">
    <source>
        <dbReference type="ARBA" id="ARBA00023288"/>
    </source>
</evidence>
<dbReference type="Proteomes" id="UP000460412">
    <property type="component" value="Unassembled WGS sequence"/>
</dbReference>
<name>A0A7X3MK55_9FIRM</name>